<gene>
    <name evidence="1" type="ORF">EV653_1286</name>
</gene>
<protein>
    <submittedName>
        <fullName evidence="1">Uncharacterized protein</fullName>
    </submittedName>
</protein>
<proteinExistence type="predicted"/>
<reference evidence="1 2" key="1">
    <citation type="submission" date="2019-03" db="EMBL/GenBank/DDBJ databases">
        <title>Genomic Encyclopedia of Type Strains, Phase III (KMG-III): the genomes of soil and plant-associated and newly described type strains.</title>
        <authorList>
            <person name="Whitman W."/>
        </authorList>
    </citation>
    <scope>NUCLEOTIDE SEQUENCE [LARGE SCALE GENOMIC DNA]</scope>
    <source>
        <strain evidence="1 2">VKM Ac-2573</strain>
    </source>
</reference>
<dbReference type="AlphaFoldDB" id="A0A4R8CJZ6"/>
<sequence>MVDRPTGPILLAVGILAWRNQPSWIHPTPGLPSAIITTTHGTWLRPTLPVATAGLILLAVGATFERRLTQATQATRWVSSLK</sequence>
<name>A0A4R8CJZ6_9ACTN</name>
<accession>A0A4R8CJZ6</accession>
<keyword evidence="2" id="KW-1185">Reference proteome</keyword>
<organism evidence="1 2">
    <name type="scientific">Kribbella pratensis</name>
    <dbReference type="NCBI Taxonomy" id="2512112"/>
    <lineage>
        <taxon>Bacteria</taxon>
        <taxon>Bacillati</taxon>
        <taxon>Actinomycetota</taxon>
        <taxon>Actinomycetes</taxon>
        <taxon>Propionibacteriales</taxon>
        <taxon>Kribbellaceae</taxon>
        <taxon>Kribbella</taxon>
    </lineage>
</organism>
<evidence type="ECO:0000313" key="1">
    <source>
        <dbReference type="EMBL" id="TDW76141.1"/>
    </source>
</evidence>
<dbReference type="EMBL" id="SODP01000001">
    <property type="protein sequence ID" value="TDW76141.1"/>
    <property type="molecule type" value="Genomic_DNA"/>
</dbReference>
<dbReference type="Proteomes" id="UP000295146">
    <property type="component" value="Unassembled WGS sequence"/>
</dbReference>
<evidence type="ECO:0000313" key="2">
    <source>
        <dbReference type="Proteomes" id="UP000295146"/>
    </source>
</evidence>
<comment type="caution">
    <text evidence="1">The sequence shown here is derived from an EMBL/GenBank/DDBJ whole genome shotgun (WGS) entry which is preliminary data.</text>
</comment>